<reference evidence="9" key="1">
    <citation type="submission" date="2022-09" db="EMBL/GenBank/DDBJ databases">
        <title>Fusarium specimens isolated from Avocado Roots.</title>
        <authorList>
            <person name="Stajich J."/>
            <person name="Roper C."/>
            <person name="Heimlech-Rivalta G."/>
        </authorList>
    </citation>
    <scope>NUCLEOTIDE SEQUENCE</scope>
    <source>
        <strain evidence="9">CF00136</strain>
    </source>
</reference>
<dbReference type="AlphaFoldDB" id="A0A9W8VD10"/>
<evidence type="ECO:0000256" key="4">
    <source>
        <dbReference type="ARBA" id="ARBA00022723"/>
    </source>
</evidence>
<keyword evidence="3" id="KW-0349">Heme</keyword>
<gene>
    <name evidence="9" type="ORF">NW762_011087</name>
</gene>
<dbReference type="OrthoDB" id="407298at2759"/>
<comment type="similarity">
    <text evidence="7">Belongs to the chloroperoxidase family.</text>
</comment>
<dbReference type="PROSITE" id="PS51405">
    <property type="entry name" value="HEME_HALOPEROXIDASE"/>
    <property type="match status" value="1"/>
</dbReference>
<dbReference type="GO" id="GO:0046872">
    <property type="term" value="F:metal ion binding"/>
    <property type="evidence" value="ECO:0007669"/>
    <property type="project" value="UniProtKB-KW"/>
</dbReference>
<evidence type="ECO:0000256" key="7">
    <source>
        <dbReference type="ARBA" id="ARBA00025795"/>
    </source>
</evidence>
<keyword evidence="2" id="KW-0575">Peroxidase</keyword>
<evidence type="ECO:0000259" key="8">
    <source>
        <dbReference type="PROSITE" id="PS51405"/>
    </source>
</evidence>
<dbReference type="Proteomes" id="UP001152049">
    <property type="component" value="Unassembled WGS sequence"/>
</dbReference>
<proteinExistence type="inferred from homology"/>
<organism evidence="9 10">
    <name type="scientific">Fusarium torreyae</name>
    <dbReference type="NCBI Taxonomy" id="1237075"/>
    <lineage>
        <taxon>Eukaryota</taxon>
        <taxon>Fungi</taxon>
        <taxon>Dikarya</taxon>
        <taxon>Ascomycota</taxon>
        <taxon>Pezizomycotina</taxon>
        <taxon>Sordariomycetes</taxon>
        <taxon>Hypocreomycetidae</taxon>
        <taxon>Hypocreales</taxon>
        <taxon>Nectriaceae</taxon>
        <taxon>Fusarium</taxon>
    </lineage>
</organism>
<feature type="domain" description="Heme haloperoxidase family profile" evidence="8">
    <location>
        <begin position="1"/>
        <end position="160"/>
    </location>
</feature>
<evidence type="ECO:0000313" key="9">
    <source>
        <dbReference type="EMBL" id="KAJ4252486.1"/>
    </source>
</evidence>
<keyword evidence="10" id="KW-1185">Reference proteome</keyword>
<dbReference type="Pfam" id="PF01328">
    <property type="entry name" value="Peroxidase_2"/>
    <property type="match status" value="1"/>
</dbReference>
<comment type="cofactor">
    <cofactor evidence="1">
        <name>heme b</name>
        <dbReference type="ChEBI" id="CHEBI:60344"/>
    </cofactor>
</comment>
<protein>
    <recommendedName>
        <fullName evidence="8">Heme haloperoxidase family profile domain-containing protein</fullName>
    </recommendedName>
</protein>
<evidence type="ECO:0000256" key="5">
    <source>
        <dbReference type="ARBA" id="ARBA00023002"/>
    </source>
</evidence>
<evidence type="ECO:0000256" key="2">
    <source>
        <dbReference type="ARBA" id="ARBA00022559"/>
    </source>
</evidence>
<keyword evidence="5" id="KW-0560">Oxidoreductase</keyword>
<dbReference type="GO" id="GO:0004601">
    <property type="term" value="F:peroxidase activity"/>
    <property type="evidence" value="ECO:0007669"/>
    <property type="project" value="UniProtKB-KW"/>
</dbReference>
<sequence length="170" mass="19167">MVFEHNISTTNRPSETFNLLDLARHDRIEVDGSLTRNDIYFGDDVHFDAAVFGPVARDLGLNRHDRKSTFVTIETAAKATKNRLELAKSVNPEFNASAHQHETEYGTTALYLLTVWDENQKASPKRWVQALLGEDRIAYKEGYSKGKSVKTGKQLGDITTSMRKAIGWKP</sequence>
<dbReference type="InterPro" id="IPR000028">
    <property type="entry name" value="Chloroperoxidase"/>
</dbReference>
<name>A0A9W8VD10_9HYPO</name>
<dbReference type="EMBL" id="JAOQAZ010000026">
    <property type="protein sequence ID" value="KAJ4252486.1"/>
    <property type="molecule type" value="Genomic_DNA"/>
</dbReference>
<dbReference type="PANTHER" id="PTHR33577:SF9">
    <property type="entry name" value="PEROXIDASE STCC"/>
    <property type="match status" value="1"/>
</dbReference>
<evidence type="ECO:0000256" key="6">
    <source>
        <dbReference type="ARBA" id="ARBA00023004"/>
    </source>
</evidence>
<evidence type="ECO:0000256" key="3">
    <source>
        <dbReference type="ARBA" id="ARBA00022617"/>
    </source>
</evidence>
<keyword evidence="6" id="KW-0408">Iron</keyword>
<dbReference type="InterPro" id="IPR036851">
    <property type="entry name" value="Chloroperoxidase-like_sf"/>
</dbReference>
<keyword evidence="4" id="KW-0479">Metal-binding</keyword>
<evidence type="ECO:0000256" key="1">
    <source>
        <dbReference type="ARBA" id="ARBA00001970"/>
    </source>
</evidence>
<comment type="caution">
    <text evidence="9">The sequence shown here is derived from an EMBL/GenBank/DDBJ whole genome shotgun (WGS) entry which is preliminary data.</text>
</comment>
<accession>A0A9W8VD10</accession>
<dbReference type="SUPFAM" id="SSF47571">
    <property type="entry name" value="Cloroperoxidase"/>
    <property type="match status" value="1"/>
</dbReference>
<dbReference type="PANTHER" id="PTHR33577">
    <property type="entry name" value="STERIGMATOCYSTIN BIOSYNTHESIS PEROXIDASE STCC-RELATED"/>
    <property type="match status" value="1"/>
</dbReference>
<dbReference type="Gene3D" id="1.10.489.10">
    <property type="entry name" value="Chloroperoxidase-like"/>
    <property type="match status" value="1"/>
</dbReference>
<evidence type="ECO:0000313" key="10">
    <source>
        <dbReference type="Proteomes" id="UP001152049"/>
    </source>
</evidence>